<keyword evidence="2" id="KW-1185">Reference proteome</keyword>
<sequence length="280" mass="30965">MHIRSLMLSAILANLSLGAPAEPTQPQTPEDWSLLGFRRICEQERGSCSYSFLISEDSGKAPKYCDFTIDAAGGLPAYQTDFSSLKCPGAPEYTINGGWDEREFITLTVINDDRQLLAFFAYKDTDLWAGIEASPQTSKVFLYPLSVKRDVGTRDEPSGLAYAADWKILNLVRYEFNRGAPYTDAIIMSFRIQAGEAPTEICRLIVPMFEGTRPLGKSFAYEECMSGGWTVSWGHNETTSEAVMTLMNPNHDRAAFFGFNNVSTNTLLGDNGPNAVSVLF</sequence>
<protein>
    <submittedName>
        <fullName evidence="1">Uncharacterized protein</fullName>
    </submittedName>
</protein>
<gene>
    <name evidence="1" type="ORF">CLIM01_06026</name>
</gene>
<organism evidence="1 2">
    <name type="scientific">Colletotrichum limetticola</name>
    <dbReference type="NCBI Taxonomy" id="1209924"/>
    <lineage>
        <taxon>Eukaryota</taxon>
        <taxon>Fungi</taxon>
        <taxon>Dikarya</taxon>
        <taxon>Ascomycota</taxon>
        <taxon>Pezizomycotina</taxon>
        <taxon>Sordariomycetes</taxon>
        <taxon>Hypocreomycetidae</taxon>
        <taxon>Glomerellales</taxon>
        <taxon>Glomerellaceae</taxon>
        <taxon>Colletotrichum</taxon>
        <taxon>Colletotrichum acutatum species complex</taxon>
    </lineage>
</organism>
<comment type="caution">
    <text evidence="1">The sequence shown here is derived from an EMBL/GenBank/DDBJ whole genome shotgun (WGS) entry which is preliminary data.</text>
</comment>
<evidence type="ECO:0000313" key="2">
    <source>
        <dbReference type="Proteomes" id="UP001169217"/>
    </source>
</evidence>
<name>A0ABQ9PYJ2_9PEZI</name>
<proteinExistence type="predicted"/>
<evidence type="ECO:0000313" key="1">
    <source>
        <dbReference type="EMBL" id="KAK0376610.1"/>
    </source>
</evidence>
<dbReference type="Proteomes" id="UP001169217">
    <property type="component" value="Unassembled WGS sequence"/>
</dbReference>
<dbReference type="EMBL" id="JARUPT010000158">
    <property type="protein sequence ID" value="KAK0376610.1"/>
    <property type="molecule type" value="Genomic_DNA"/>
</dbReference>
<reference evidence="1" key="1">
    <citation type="submission" date="2023-04" db="EMBL/GenBank/DDBJ databases">
        <title>Colletotrichum limetticola genome sequence.</title>
        <authorList>
            <person name="Baroncelli R."/>
        </authorList>
    </citation>
    <scope>NUCLEOTIDE SEQUENCE</scope>
    <source>
        <strain evidence="1">KLA-Anderson</strain>
    </source>
</reference>
<accession>A0ABQ9PYJ2</accession>